<keyword evidence="4" id="KW-1185">Reference proteome</keyword>
<evidence type="ECO:0000313" key="4">
    <source>
        <dbReference type="Proteomes" id="UP000316213"/>
    </source>
</evidence>
<sequence length="164" mass="17797" precursor="true">MKKLTGFALLILATNQAWSEPPPPLPSEYPPPTEVPANAPESDPAAERIREALQSGRTAPTPGLLGDVLDVIREKGSILDGSILDPRMEAEAAAQEQSPNPNRRPPGDLSMIQNASETVRTAELLLRSARRLEKVADGDDRCARLIHQMRVQATSMLADLYLSP</sequence>
<keyword evidence="2" id="KW-0732">Signal</keyword>
<dbReference type="Proteomes" id="UP000316213">
    <property type="component" value="Unassembled WGS sequence"/>
</dbReference>
<feature type="region of interest" description="Disordered" evidence="1">
    <location>
        <begin position="89"/>
        <end position="109"/>
    </location>
</feature>
<comment type="caution">
    <text evidence="3">The sequence shown here is derived from an EMBL/GenBank/DDBJ whole genome shotgun (WGS) entry which is preliminary data.</text>
</comment>
<name>A0A5C5ZH22_9BACT</name>
<evidence type="ECO:0008006" key="5">
    <source>
        <dbReference type="Google" id="ProtNLM"/>
    </source>
</evidence>
<gene>
    <name evidence="3" type="ORF">Pla100_60290</name>
</gene>
<organism evidence="3 4">
    <name type="scientific">Neorhodopirellula pilleata</name>
    <dbReference type="NCBI Taxonomy" id="2714738"/>
    <lineage>
        <taxon>Bacteria</taxon>
        <taxon>Pseudomonadati</taxon>
        <taxon>Planctomycetota</taxon>
        <taxon>Planctomycetia</taxon>
        <taxon>Pirellulales</taxon>
        <taxon>Pirellulaceae</taxon>
        <taxon>Neorhodopirellula</taxon>
    </lineage>
</organism>
<evidence type="ECO:0000256" key="1">
    <source>
        <dbReference type="SAM" id="MobiDB-lite"/>
    </source>
</evidence>
<dbReference type="EMBL" id="SJPM01000032">
    <property type="protein sequence ID" value="TWT86458.1"/>
    <property type="molecule type" value="Genomic_DNA"/>
</dbReference>
<feature type="compositionally biased region" description="Pro residues" evidence="1">
    <location>
        <begin position="20"/>
        <end position="34"/>
    </location>
</feature>
<protein>
    <recommendedName>
        <fullName evidence="5">Secreted protein</fullName>
    </recommendedName>
</protein>
<dbReference type="RefSeq" id="WP_146582624.1">
    <property type="nucleotide sequence ID" value="NZ_SJPM01000032.1"/>
</dbReference>
<feature type="region of interest" description="Disordered" evidence="1">
    <location>
        <begin position="15"/>
        <end position="45"/>
    </location>
</feature>
<evidence type="ECO:0000256" key="2">
    <source>
        <dbReference type="SAM" id="SignalP"/>
    </source>
</evidence>
<dbReference type="OrthoDB" id="279444at2"/>
<feature type="signal peptide" evidence="2">
    <location>
        <begin position="1"/>
        <end position="19"/>
    </location>
</feature>
<accession>A0A5C5ZH22</accession>
<proteinExistence type="predicted"/>
<evidence type="ECO:0000313" key="3">
    <source>
        <dbReference type="EMBL" id="TWT86458.1"/>
    </source>
</evidence>
<dbReference type="AlphaFoldDB" id="A0A5C5ZH22"/>
<feature type="chain" id="PRO_5022719171" description="Secreted protein" evidence="2">
    <location>
        <begin position="20"/>
        <end position="164"/>
    </location>
</feature>
<reference evidence="3 4" key="1">
    <citation type="submission" date="2019-02" db="EMBL/GenBank/DDBJ databases">
        <title>Deep-cultivation of Planctomycetes and their phenomic and genomic characterization uncovers novel biology.</title>
        <authorList>
            <person name="Wiegand S."/>
            <person name="Jogler M."/>
            <person name="Boedeker C."/>
            <person name="Pinto D."/>
            <person name="Vollmers J."/>
            <person name="Rivas-Marin E."/>
            <person name="Kohn T."/>
            <person name="Peeters S.H."/>
            <person name="Heuer A."/>
            <person name="Rast P."/>
            <person name="Oberbeckmann S."/>
            <person name="Bunk B."/>
            <person name="Jeske O."/>
            <person name="Meyerdierks A."/>
            <person name="Storesund J.E."/>
            <person name="Kallscheuer N."/>
            <person name="Luecker S."/>
            <person name="Lage O.M."/>
            <person name="Pohl T."/>
            <person name="Merkel B.J."/>
            <person name="Hornburger P."/>
            <person name="Mueller R.-W."/>
            <person name="Bruemmer F."/>
            <person name="Labrenz M."/>
            <person name="Spormann A.M."/>
            <person name="Op Den Camp H."/>
            <person name="Overmann J."/>
            <person name="Amann R."/>
            <person name="Jetten M.S.M."/>
            <person name="Mascher T."/>
            <person name="Medema M.H."/>
            <person name="Devos D.P."/>
            <person name="Kaster A.-K."/>
            <person name="Ovreas L."/>
            <person name="Rohde M."/>
            <person name="Galperin M.Y."/>
            <person name="Jogler C."/>
        </authorList>
    </citation>
    <scope>NUCLEOTIDE SEQUENCE [LARGE SCALE GENOMIC DNA]</scope>
    <source>
        <strain evidence="3 4">Pla100</strain>
    </source>
</reference>